<dbReference type="PRINTS" id="PR00081">
    <property type="entry name" value="GDHRDH"/>
</dbReference>
<dbReference type="Pfam" id="PF13561">
    <property type="entry name" value="adh_short_C2"/>
    <property type="match status" value="1"/>
</dbReference>
<evidence type="ECO:0000259" key="2">
    <source>
        <dbReference type="SMART" id="SM00822"/>
    </source>
</evidence>
<sequence>MSDFQGKVVLITGAANGIGREAALQFAARGARLGISDIDQSALDACAEQIREAGAEVVAVPCDVREPDQVSRFVDAVVDRFGRLDIAINNAGVELSHAKLAEVTLEAFDTTMAVNVRGVFLCMQQQLPQMVAQGGGVILNVSSVAGLGGAPTMSHYAASKHAVIGLTKSAAVEYGKSNVRVNALCPFITQTDMLERTLALMPDREEALARLTAPAPLRRAATAHEVVSAMLMVCHPDNSYMSGAEIKVDGGYCAL</sequence>
<comment type="caution">
    <text evidence="3">The sequence shown here is derived from an EMBL/GenBank/DDBJ whole genome shotgun (WGS) entry which is preliminary data.</text>
</comment>
<name>A0A3P3VL54_9GAMM</name>
<dbReference type="InterPro" id="IPR002347">
    <property type="entry name" value="SDR_fam"/>
</dbReference>
<dbReference type="SUPFAM" id="SSF51735">
    <property type="entry name" value="NAD(P)-binding Rossmann-fold domains"/>
    <property type="match status" value="1"/>
</dbReference>
<evidence type="ECO:0000256" key="1">
    <source>
        <dbReference type="ARBA" id="ARBA00006484"/>
    </source>
</evidence>
<dbReference type="AlphaFoldDB" id="A0A3P3VL54"/>
<dbReference type="InterPro" id="IPR057326">
    <property type="entry name" value="KR_dom"/>
</dbReference>
<evidence type="ECO:0000313" key="4">
    <source>
        <dbReference type="Proteomes" id="UP000280792"/>
    </source>
</evidence>
<comment type="similarity">
    <text evidence="1">Belongs to the short-chain dehydrogenases/reductases (SDR) family.</text>
</comment>
<dbReference type="PANTHER" id="PTHR42820:SF1">
    <property type="entry name" value="SHORT-CHAIN DEHYDROGENASE_REDUCTASE FAMILY PROTEIN"/>
    <property type="match status" value="1"/>
</dbReference>
<protein>
    <submittedName>
        <fullName evidence="3">SDR family oxidoreductase</fullName>
    </submittedName>
</protein>
<reference evidence="3 4" key="1">
    <citation type="submission" date="2018-08" db="EMBL/GenBank/DDBJ databases">
        <authorList>
            <person name="Khan S.A."/>
        </authorList>
    </citation>
    <scope>NUCLEOTIDE SEQUENCE [LARGE SCALE GENOMIC DNA]</scope>
    <source>
        <strain evidence="3 4">GTF-13</strain>
    </source>
</reference>
<accession>A0A3P3VL54</accession>
<dbReference type="EMBL" id="QWEZ01000002">
    <property type="protein sequence ID" value="RRJ82446.1"/>
    <property type="molecule type" value="Genomic_DNA"/>
</dbReference>
<dbReference type="CDD" id="cd05233">
    <property type="entry name" value="SDR_c"/>
    <property type="match status" value="1"/>
</dbReference>
<dbReference type="SMART" id="SM00822">
    <property type="entry name" value="PKS_KR"/>
    <property type="match status" value="1"/>
</dbReference>
<dbReference type="Gene3D" id="3.40.50.720">
    <property type="entry name" value="NAD(P)-binding Rossmann-like Domain"/>
    <property type="match status" value="1"/>
</dbReference>
<dbReference type="InterPro" id="IPR020904">
    <property type="entry name" value="Sc_DH/Rdtase_CS"/>
</dbReference>
<reference evidence="3 4" key="2">
    <citation type="submission" date="2018-12" db="EMBL/GenBank/DDBJ databases">
        <title>Simiduia agarivorans gen. nov., sp. nov., a marine, agarolytic bacterium isolated from shallow coastal water from Keelung, Taiwan.</title>
        <authorList>
            <person name="Shieh W.Y."/>
        </authorList>
    </citation>
    <scope>NUCLEOTIDE SEQUENCE [LARGE SCALE GENOMIC DNA]</scope>
    <source>
        <strain evidence="3 4">GTF-13</strain>
    </source>
</reference>
<evidence type="ECO:0000313" key="3">
    <source>
        <dbReference type="EMBL" id="RRJ82446.1"/>
    </source>
</evidence>
<feature type="domain" description="Ketoreductase" evidence="2">
    <location>
        <begin position="7"/>
        <end position="191"/>
    </location>
</feature>
<dbReference type="Proteomes" id="UP000280792">
    <property type="component" value="Unassembled WGS sequence"/>
</dbReference>
<dbReference type="PANTHER" id="PTHR42820">
    <property type="entry name" value="SHORT-CHAIN DEHYDROGENASE REDUCTASE"/>
    <property type="match status" value="1"/>
</dbReference>
<gene>
    <name evidence="3" type="ORF">D0544_11255</name>
</gene>
<organism evidence="3 4">
    <name type="scientific">Aestuariirhabdus litorea</name>
    <dbReference type="NCBI Taxonomy" id="2528527"/>
    <lineage>
        <taxon>Bacteria</taxon>
        <taxon>Pseudomonadati</taxon>
        <taxon>Pseudomonadota</taxon>
        <taxon>Gammaproteobacteria</taxon>
        <taxon>Oceanospirillales</taxon>
        <taxon>Aestuariirhabdaceae</taxon>
        <taxon>Aestuariirhabdus</taxon>
    </lineage>
</organism>
<dbReference type="FunFam" id="3.40.50.720:FF:000084">
    <property type="entry name" value="Short-chain dehydrogenase reductase"/>
    <property type="match status" value="1"/>
</dbReference>
<dbReference type="PRINTS" id="PR00080">
    <property type="entry name" value="SDRFAMILY"/>
</dbReference>
<keyword evidence="4" id="KW-1185">Reference proteome</keyword>
<dbReference type="NCBIfam" id="NF005559">
    <property type="entry name" value="PRK07231.1"/>
    <property type="match status" value="1"/>
</dbReference>
<dbReference type="RefSeq" id="WP_125016182.1">
    <property type="nucleotide sequence ID" value="NZ_QWEZ01000002.1"/>
</dbReference>
<dbReference type="InterPro" id="IPR036291">
    <property type="entry name" value="NAD(P)-bd_dom_sf"/>
</dbReference>
<dbReference type="PROSITE" id="PS00061">
    <property type="entry name" value="ADH_SHORT"/>
    <property type="match status" value="1"/>
</dbReference>
<proteinExistence type="inferred from homology"/>